<evidence type="ECO:0000313" key="3">
    <source>
        <dbReference type="Proteomes" id="UP000184041"/>
    </source>
</evidence>
<dbReference type="RefSeq" id="WP_073068108.1">
    <property type="nucleotide sequence ID" value="NZ_FQUS01000030.1"/>
</dbReference>
<name>A0A1M5K7K2_9BACT</name>
<dbReference type="Proteomes" id="UP000184041">
    <property type="component" value="Unassembled WGS sequence"/>
</dbReference>
<dbReference type="PRINTS" id="PR00371">
    <property type="entry name" value="FPNCR"/>
</dbReference>
<accession>A0A1M5K7K2</accession>
<evidence type="ECO:0000313" key="2">
    <source>
        <dbReference type="EMBL" id="SHG48754.1"/>
    </source>
</evidence>
<dbReference type="InterPro" id="IPR017927">
    <property type="entry name" value="FAD-bd_FR_type"/>
</dbReference>
<dbReference type="InterPro" id="IPR017938">
    <property type="entry name" value="Riboflavin_synthase-like_b-brl"/>
</dbReference>
<dbReference type="PANTHER" id="PTHR47354:SF5">
    <property type="entry name" value="PROTEIN RFBI"/>
    <property type="match status" value="1"/>
</dbReference>
<dbReference type="SUPFAM" id="SSF63380">
    <property type="entry name" value="Riboflavin synthase domain-like"/>
    <property type="match status" value="1"/>
</dbReference>
<dbReference type="EMBL" id="FQUS01000030">
    <property type="protein sequence ID" value="SHG48754.1"/>
    <property type="molecule type" value="Genomic_DNA"/>
</dbReference>
<dbReference type="InterPro" id="IPR001433">
    <property type="entry name" value="OxRdtase_FAD/NAD-bd"/>
</dbReference>
<dbReference type="PROSITE" id="PS51384">
    <property type="entry name" value="FAD_FR"/>
    <property type="match status" value="1"/>
</dbReference>
<reference evidence="2 3" key="1">
    <citation type="submission" date="2016-11" db="EMBL/GenBank/DDBJ databases">
        <authorList>
            <person name="Jaros S."/>
            <person name="Januszkiewicz K."/>
            <person name="Wedrychowicz H."/>
        </authorList>
    </citation>
    <scope>NUCLEOTIDE SEQUENCE [LARGE SCALE GENOMIC DNA]</scope>
    <source>
        <strain evidence="2 3">DSM 21986</strain>
    </source>
</reference>
<dbReference type="InterPro" id="IPR039261">
    <property type="entry name" value="FNR_nucleotide-bd"/>
</dbReference>
<sequence>MAESITIVDIQQITHDVKRFTLDRPNGYTFTPGQATEVSIDKKGWREEKRPFTFTSLPEDENLEFTIKIYQDHGGVTNELDKLKKGDRLLIGDSWGTIQYDGPGVFLAGGAGVTPFIAIFRHLHKTDNLSTNKLIFANKSEQDIILREELNNILGDDFINVITQTKPEAHGNPRLTYLSGFIDKEYLEGAIDDFDQNFYVCGPPPFNNSMIQHLKELGAEPSALVFEQ</sequence>
<keyword evidence="3" id="KW-1185">Reference proteome</keyword>
<dbReference type="STRING" id="1194090.SAMN05443144_13014"/>
<dbReference type="SUPFAM" id="SSF52343">
    <property type="entry name" value="Ferredoxin reductase-like, C-terminal NADP-linked domain"/>
    <property type="match status" value="1"/>
</dbReference>
<dbReference type="PRINTS" id="PR00410">
    <property type="entry name" value="PHEHYDRXLASE"/>
</dbReference>
<evidence type="ECO:0000259" key="1">
    <source>
        <dbReference type="PROSITE" id="PS51384"/>
    </source>
</evidence>
<dbReference type="Pfam" id="PF00175">
    <property type="entry name" value="NAD_binding_1"/>
    <property type="match status" value="1"/>
</dbReference>
<dbReference type="InterPro" id="IPR008333">
    <property type="entry name" value="Cbr1-like_FAD-bd_dom"/>
</dbReference>
<dbReference type="AlphaFoldDB" id="A0A1M5K7K2"/>
<proteinExistence type="predicted"/>
<dbReference type="PANTHER" id="PTHR47354">
    <property type="entry name" value="NADH OXIDOREDUCTASE HCR"/>
    <property type="match status" value="1"/>
</dbReference>
<dbReference type="GO" id="GO:0016491">
    <property type="term" value="F:oxidoreductase activity"/>
    <property type="evidence" value="ECO:0007669"/>
    <property type="project" value="InterPro"/>
</dbReference>
<organism evidence="2 3">
    <name type="scientific">Fodinibius roseus</name>
    <dbReference type="NCBI Taxonomy" id="1194090"/>
    <lineage>
        <taxon>Bacteria</taxon>
        <taxon>Pseudomonadati</taxon>
        <taxon>Balneolota</taxon>
        <taxon>Balneolia</taxon>
        <taxon>Balneolales</taxon>
        <taxon>Balneolaceae</taxon>
        <taxon>Fodinibius</taxon>
    </lineage>
</organism>
<dbReference type="CDD" id="cd06196">
    <property type="entry name" value="FNR_like_1"/>
    <property type="match status" value="1"/>
</dbReference>
<gene>
    <name evidence="2" type="ORF">SAMN05443144_13014</name>
</gene>
<feature type="domain" description="FAD-binding FR-type" evidence="1">
    <location>
        <begin position="1"/>
        <end position="101"/>
    </location>
</feature>
<dbReference type="OrthoDB" id="9789468at2"/>
<dbReference type="Gene3D" id="2.40.30.10">
    <property type="entry name" value="Translation factors"/>
    <property type="match status" value="1"/>
</dbReference>
<dbReference type="InterPro" id="IPR001709">
    <property type="entry name" value="Flavoprot_Pyr_Nucl_cyt_Rdtase"/>
</dbReference>
<dbReference type="Gene3D" id="3.40.50.80">
    <property type="entry name" value="Nucleotide-binding domain of ferredoxin-NADP reductase (FNR) module"/>
    <property type="match status" value="1"/>
</dbReference>
<dbReference type="Pfam" id="PF00970">
    <property type="entry name" value="FAD_binding_6"/>
    <property type="match status" value="1"/>
</dbReference>
<protein>
    <recommendedName>
        <fullName evidence="1">FAD-binding FR-type domain-containing protein</fullName>
    </recommendedName>
</protein>
<dbReference type="InterPro" id="IPR050415">
    <property type="entry name" value="MRET"/>
</dbReference>